<dbReference type="AlphaFoldDB" id="A0AAE1EAJ5"/>
<comment type="caution">
    <text evidence="2">The sequence shown here is derived from an EMBL/GenBank/DDBJ whole genome shotgun (WGS) entry which is preliminary data.</text>
</comment>
<dbReference type="Proteomes" id="UP001283361">
    <property type="component" value="Unassembled WGS sequence"/>
</dbReference>
<evidence type="ECO:0000313" key="2">
    <source>
        <dbReference type="EMBL" id="KAK3798898.1"/>
    </source>
</evidence>
<accession>A0AAE1EAJ5</accession>
<organism evidence="2 3">
    <name type="scientific">Elysia crispata</name>
    <name type="common">lettuce slug</name>
    <dbReference type="NCBI Taxonomy" id="231223"/>
    <lineage>
        <taxon>Eukaryota</taxon>
        <taxon>Metazoa</taxon>
        <taxon>Spiralia</taxon>
        <taxon>Lophotrochozoa</taxon>
        <taxon>Mollusca</taxon>
        <taxon>Gastropoda</taxon>
        <taxon>Heterobranchia</taxon>
        <taxon>Euthyneura</taxon>
        <taxon>Panpulmonata</taxon>
        <taxon>Sacoglossa</taxon>
        <taxon>Placobranchoidea</taxon>
        <taxon>Plakobranchidae</taxon>
        <taxon>Elysia</taxon>
    </lineage>
</organism>
<gene>
    <name evidence="2" type="ORF">RRG08_050277</name>
</gene>
<evidence type="ECO:0000256" key="1">
    <source>
        <dbReference type="SAM" id="MobiDB-lite"/>
    </source>
</evidence>
<dbReference type="EMBL" id="JAWDGP010000619">
    <property type="protein sequence ID" value="KAK3798898.1"/>
    <property type="molecule type" value="Genomic_DNA"/>
</dbReference>
<keyword evidence="3" id="KW-1185">Reference proteome</keyword>
<feature type="region of interest" description="Disordered" evidence="1">
    <location>
        <begin position="51"/>
        <end position="85"/>
    </location>
</feature>
<reference evidence="2" key="1">
    <citation type="journal article" date="2023" name="G3 (Bethesda)">
        <title>A reference genome for the long-term kleptoplast-retaining sea slug Elysia crispata morphotype clarki.</title>
        <authorList>
            <person name="Eastman K.E."/>
            <person name="Pendleton A.L."/>
            <person name="Shaikh M.A."/>
            <person name="Suttiyut T."/>
            <person name="Ogas R."/>
            <person name="Tomko P."/>
            <person name="Gavelis G."/>
            <person name="Widhalm J.R."/>
            <person name="Wisecaver J.H."/>
        </authorList>
    </citation>
    <scope>NUCLEOTIDE SEQUENCE</scope>
    <source>
        <strain evidence="2">ECLA1</strain>
    </source>
</reference>
<protein>
    <submittedName>
        <fullName evidence="2">Uncharacterized protein</fullName>
    </submittedName>
</protein>
<sequence length="85" mass="9135">MEPRGLKWISLMTHGANSGKPQTVINCSMSNFRGHNSSPLKMLPTVSLGPQAAGGRFVQHSSNSSSEVQPAPKTTLRHDLEGHVD</sequence>
<evidence type="ECO:0000313" key="3">
    <source>
        <dbReference type="Proteomes" id="UP001283361"/>
    </source>
</evidence>
<feature type="compositionally biased region" description="Basic and acidic residues" evidence="1">
    <location>
        <begin position="76"/>
        <end position="85"/>
    </location>
</feature>
<feature type="compositionally biased region" description="Polar residues" evidence="1">
    <location>
        <begin position="59"/>
        <end position="68"/>
    </location>
</feature>
<proteinExistence type="predicted"/>
<name>A0AAE1EAJ5_9GAST</name>